<evidence type="ECO:0000313" key="3">
    <source>
        <dbReference type="Proteomes" id="UP000051783"/>
    </source>
</evidence>
<feature type="region of interest" description="Disordered" evidence="1">
    <location>
        <begin position="1"/>
        <end position="26"/>
    </location>
</feature>
<organism evidence="2 3">
    <name type="scientific">Lactiplantibacillus xiangfangensis</name>
    <dbReference type="NCBI Taxonomy" id="942150"/>
    <lineage>
        <taxon>Bacteria</taxon>
        <taxon>Bacillati</taxon>
        <taxon>Bacillota</taxon>
        <taxon>Bacilli</taxon>
        <taxon>Lactobacillales</taxon>
        <taxon>Lactobacillaceae</taxon>
        <taxon>Lactiplantibacillus</taxon>
    </lineage>
</organism>
<dbReference type="AlphaFoldDB" id="A0A0R2MAG8"/>
<protein>
    <submittedName>
        <fullName evidence="2">Uncharacterized protein</fullName>
    </submittedName>
</protein>
<comment type="caution">
    <text evidence="2">The sequence shown here is derived from an EMBL/GenBank/DDBJ whole genome shotgun (WGS) entry which is preliminary data.</text>
</comment>
<dbReference type="OrthoDB" id="2149263at2"/>
<name>A0A0R2MAG8_9LACO</name>
<dbReference type="EMBL" id="JQCL01000057">
    <property type="protein sequence ID" value="KRO10805.1"/>
    <property type="molecule type" value="Genomic_DNA"/>
</dbReference>
<evidence type="ECO:0000313" key="2">
    <source>
        <dbReference type="EMBL" id="KRO10805.1"/>
    </source>
</evidence>
<reference evidence="2 3" key="1">
    <citation type="journal article" date="2015" name="Genome Announc.">
        <title>Expanding the biotechnology potential of lactobacilli through comparative genomics of 213 strains and associated genera.</title>
        <authorList>
            <person name="Sun Z."/>
            <person name="Harris H.M."/>
            <person name="McCann A."/>
            <person name="Guo C."/>
            <person name="Argimon S."/>
            <person name="Zhang W."/>
            <person name="Yang X."/>
            <person name="Jeffery I.B."/>
            <person name="Cooney J.C."/>
            <person name="Kagawa T.F."/>
            <person name="Liu W."/>
            <person name="Song Y."/>
            <person name="Salvetti E."/>
            <person name="Wrobel A."/>
            <person name="Rasinkangas P."/>
            <person name="Parkhill J."/>
            <person name="Rea M.C."/>
            <person name="O'Sullivan O."/>
            <person name="Ritari J."/>
            <person name="Douillard F.P."/>
            <person name="Paul Ross R."/>
            <person name="Yang R."/>
            <person name="Briner A.E."/>
            <person name="Felis G.E."/>
            <person name="de Vos W.M."/>
            <person name="Barrangou R."/>
            <person name="Klaenhammer T.R."/>
            <person name="Caufield P.W."/>
            <person name="Cui Y."/>
            <person name="Zhang H."/>
            <person name="O'Toole P.W."/>
        </authorList>
    </citation>
    <scope>NUCLEOTIDE SEQUENCE [LARGE SCALE GENOMIC DNA]</scope>
    <source>
        <strain evidence="2 3">LMG 26013</strain>
    </source>
</reference>
<dbReference type="Proteomes" id="UP000051783">
    <property type="component" value="Unassembled WGS sequence"/>
</dbReference>
<dbReference type="PATRIC" id="fig|942150.3.peg.2599"/>
<sequence length="219" mass="25212">MVKQGHYAKVSRQKKQRQLKQRHQVHEQRALTPDAVVEFLQVRYHLTRAKRQRPVVRKTMQRFVALWLTVAQKTSPNWSVMTVTKQTLQQFNRQLPWQGYAIISQAVMDFQAFLVKEVPAVPLERRLTLGDTMTEADWKKLVTTQLAVNALLGLVNDLSQITNAQIAQLQAGLMHDDETVDWSRAANLVAPVTVMAPDTDAATKTWYEQLEKLSLEYFD</sequence>
<evidence type="ECO:0000256" key="1">
    <source>
        <dbReference type="SAM" id="MobiDB-lite"/>
    </source>
</evidence>
<dbReference type="STRING" id="942150.IV64_GL002491"/>
<proteinExistence type="predicted"/>
<accession>A0A0R2MAG8</accession>
<feature type="compositionally biased region" description="Basic residues" evidence="1">
    <location>
        <begin position="9"/>
        <end position="23"/>
    </location>
</feature>
<gene>
    <name evidence="2" type="ORF">IV64_GL002491</name>
</gene>
<dbReference type="RefSeq" id="WP_057706198.1">
    <property type="nucleotide sequence ID" value="NZ_JQCL01000057.1"/>
</dbReference>
<keyword evidence="3" id="KW-1185">Reference proteome</keyword>